<dbReference type="AlphaFoldDB" id="A0A1A9UI02"/>
<evidence type="ECO:0000313" key="2">
    <source>
        <dbReference type="Proteomes" id="UP000078200"/>
    </source>
</evidence>
<sequence>MYLHLSQYLCLHYTVKTLLLLLSGGKAKLSVLKESDVSSFLLRISASFPISTTPSGCVLESTACVATFCEHSTGLSSECTLLPTVISSVDLFWNVTEISSGSFISPEGFCLSVLSPQLPEMTDDETWHQRSHTENKSTHVTYRRAEIDDTTLKQQKLKQLEHFMAPIKTDEIFQCTILRICLQQKLVFTTSLHDLRPSSSNESSLLRLEDIELPRAVLSKPLMGEHPKLILLRDIVSIPEELCISNTRSAFCSCSFCCLSSSRIRISRASALACLLAAKRASASN</sequence>
<keyword evidence="2" id="KW-1185">Reference proteome</keyword>
<protein>
    <submittedName>
        <fullName evidence="1">Uncharacterized protein</fullName>
    </submittedName>
</protein>
<dbReference type="VEuPathDB" id="VectorBase:GAUT005445"/>
<dbReference type="Proteomes" id="UP000078200">
    <property type="component" value="Unassembled WGS sequence"/>
</dbReference>
<accession>A0A1A9UI02</accession>
<organism evidence="1 2">
    <name type="scientific">Glossina austeni</name>
    <name type="common">Savannah tsetse fly</name>
    <dbReference type="NCBI Taxonomy" id="7395"/>
    <lineage>
        <taxon>Eukaryota</taxon>
        <taxon>Metazoa</taxon>
        <taxon>Ecdysozoa</taxon>
        <taxon>Arthropoda</taxon>
        <taxon>Hexapoda</taxon>
        <taxon>Insecta</taxon>
        <taxon>Pterygota</taxon>
        <taxon>Neoptera</taxon>
        <taxon>Endopterygota</taxon>
        <taxon>Diptera</taxon>
        <taxon>Brachycera</taxon>
        <taxon>Muscomorpha</taxon>
        <taxon>Hippoboscoidea</taxon>
        <taxon>Glossinidae</taxon>
        <taxon>Glossina</taxon>
    </lineage>
</organism>
<evidence type="ECO:0000313" key="1">
    <source>
        <dbReference type="EnsemblMetazoa" id="GAUT005445-PA"/>
    </source>
</evidence>
<name>A0A1A9UI02_GLOAU</name>
<proteinExistence type="predicted"/>
<reference evidence="1" key="1">
    <citation type="submission" date="2020-05" db="UniProtKB">
        <authorList>
            <consortium name="EnsemblMetazoa"/>
        </authorList>
    </citation>
    <scope>IDENTIFICATION</scope>
    <source>
        <strain evidence="1">TTRI</strain>
    </source>
</reference>
<dbReference type="EnsemblMetazoa" id="GAUT005445-RA">
    <property type="protein sequence ID" value="GAUT005445-PA"/>
    <property type="gene ID" value="GAUT005445"/>
</dbReference>